<proteinExistence type="predicted"/>
<dbReference type="Proteomes" id="UP001556367">
    <property type="component" value="Unassembled WGS sequence"/>
</dbReference>
<feature type="domain" description="BTB" evidence="2">
    <location>
        <begin position="71"/>
        <end position="133"/>
    </location>
</feature>
<organism evidence="3 4">
    <name type="scientific">Hohenbuehelia grisea</name>
    <dbReference type="NCBI Taxonomy" id="104357"/>
    <lineage>
        <taxon>Eukaryota</taxon>
        <taxon>Fungi</taxon>
        <taxon>Dikarya</taxon>
        <taxon>Basidiomycota</taxon>
        <taxon>Agaricomycotina</taxon>
        <taxon>Agaricomycetes</taxon>
        <taxon>Agaricomycetidae</taxon>
        <taxon>Agaricales</taxon>
        <taxon>Pleurotineae</taxon>
        <taxon>Pleurotaceae</taxon>
        <taxon>Hohenbuehelia</taxon>
    </lineage>
</organism>
<dbReference type="PROSITE" id="PS50097">
    <property type="entry name" value="BTB"/>
    <property type="match status" value="1"/>
</dbReference>
<comment type="caution">
    <text evidence="3">The sequence shown here is derived from an EMBL/GenBank/DDBJ whole genome shotgun (WGS) entry which is preliminary data.</text>
</comment>
<dbReference type="CDD" id="cd18186">
    <property type="entry name" value="BTB_POZ_ZBTB_KLHL-like"/>
    <property type="match status" value="1"/>
</dbReference>
<dbReference type="SUPFAM" id="SSF54695">
    <property type="entry name" value="POZ domain"/>
    <property type="match status" value="1"/>
</dbReference>
<protein>
    <recommendedName>
        <fullName evidence="2">BTB domain-containing protein</fullName>
    </recommendedName>
</protein>
<sequence>MSQAESVDSRPSKRSRTASTQITEHRCSSLYFSDGNIVLRAAGLVDNEDESGNEAEADQSSSDDADSFTFFRVHKSILSLHSPVFRDMFASAQPTKASDIETPLYVYDGVEFIHVHDVADELRDFPSVLYDPYFFPSSQFDEGYFHRMLGPLVLANKYKVTSLRKEIISRIRSAWPINLSDWKKREEAYAQVDTVPLEAEDAIRLVLDGGIQDEVPAELAMMYYEHYQQCDAESPHSNVLFHAQRRINEMLVSWERPDLKCSEEAKDCGRRKIYEKFILAFLRTYEPLNFFSLRLDALTPKFSGEITLFGVKICGHCASKLAGYFEKLQVEFMESIPKLFSGPETSSDTKAD</sequence>
<feature type="region of interest" description="Disordered" evidence="1">
    <location>
        <begin position="1"/>
        <end position="21"/>
    </location>
</feature>
<evidence type="ECO:0000313" key="3">
    <source>
        <dbReference type="EMBL" id="KAL0960235.1"/>
    </source>
</evidence>
<dbReference type="Gene3D" id="3.30.710.10">
    <property type="entry name" value="Potassium Channel Kv1.1, Chain A"/>
    <property type="match status" value="1"/>
</dbReference>
<evidence type="ECO:0000256" key="1">
    <source>
        <dbReference type="SAM" id="MobiDB-lite"/>
    </source>
</evidence>
<keyword evidence="4" id="KW-1185">Reference proteome</keyword>
<name>A0ABR3JYG6_9AGAR</name>
<evidence type="ECO:0000313" key="4">
    <source>
        <dbReference type="Proteomes" id="UP001556367"/>
    </source>
</evidence>
<dbReference type="InterPro" id="IPR000210">
    <property type="entry name" value="BTB/POZ_dom"/>
</dbReference>
<dbReference type="Pfam" id="PF00651">
    <property type="entry name" value="BTB"/>
    <property type="match status" value="1"/>
</dbReference>
<accession>A0ABR3JYG6</accession>
<reference evidence="4" key="1">
    <citation type="submission" date="2024-06" db="EMBL/GenBank/DDBJ databases">
        <title>Multi-omics analyses provide insights into the biosynthesis of the anticancer antibiotic pleurotin in Hohenbuehelia grisea.</title>
        <authorList>
            <person name="Weaver J.A."/>
            <person name="Alberti F."/>
        </authorList>
    </citation>
    <scope>NUCLEOTIDE SEQUENCE [LARGE SCALE GENOMIC DNA]</scope>
    <source>
        <strain evidence="4">T-177</strain>
    </source>
</reference>
<dbReference type="EMBL" id="JASNQZ010000002">
    <property type="protein sequence ID" value="KAL0960235.1"/>
    <property type="molecule type" value="Genomic_DNA"/>
</dbReference>
<evidence type="ECO:0000259" key="2">
    <source>
        <dbReference type="PROSITE" id="PS50097"/>
    </source>
</evidence>
<dbReference type="InterPro" id="IPR011333">
    <property type="entry name" value="SKP1/BTB/POZ_sf"/>
</dbReference>
<gene>
    <name evidence="3" type="ORF">HGRIS_011868</name>
</gene>